<dbReference type="PROSITE" id="PS50928">
    <property type="entry name" value="ABC_TM1"/>
    <property type="match status" value="1"/>
</dbReference>
<accession>A0A8J3Q7J4</accession>
<keyword evidence="3" id="KW-1003">Cell membrane</keyword>
<dbReference type="SUPFAM" id="SSF160964">
    <property type="entry name" value="MalF N-terminal region-like"/>
    <property type="match status" value="1"/>
</dbReference>
<comment type="similarity">
    <text evidence="7">Belongs to the binding-protein-dependent transport system permease family.</text>
</comment>
<sequence length="296" mass="33824">MFSRWDIKYSPYLYVAPFFVLFGVFGLYPLLMTAYMSLTDWNLIGDRSFVGLENYSALLVDEYFWNAVRNTFAIFLIATVPQMFLALFLATLLNRPLRARTFWRMLIFVPNVTSLAAVAVVFGVFFRRDFGIVNYFIGLVGIDPISWRTEQWPSWIALATMIDWRWTGYNTLIFLAAMQAIPKDLYESAALDGAGRWRQFLSITLPGLRPTLFFVVIISTIGGWQLFTEPLIFNGGGGAILGGARREFQTVAMYMYEKAFDNLQFGYGSAVAFALFALIVIFSVLNYLLVRRSVRN</sequence>
<proteinExistence type="inferred from homology"/>
<dbReference type="Pfam" id="PF00528">
    <property type="entry name" value="BPD_transp_1"/>
    <property type="match status" value="1"/>
</dbReference>
<evidence type="ECO:0000256" key="1">
    <source>
        <dbReference type="ARBA" id="ARBA00004651"/>
    </source>
</evidence>
<evidence type="ECO:0000256" key="6">
    <source>
        <dbReference type="ARBA" id="ARBA00023136"/>
    </source>
</evidence>
<dbReference type="GO" id="GO:0055085">
    <property type="term" value="P:transmembrane transport"/>
    <property type="evidence" value="ECO:0007669"/>
    <property type="project" value="InterPro"/>
</dbReference>
<dbReference type="InterPro" id="IPR000515">
    <property type="entry name" value="MetI-like"/>
</dbReference>
<feature type="transmembrane region" description="Helical" evidence="7">
    <location>
        <begin position="12"/>
        <end position="31"/>
    </location>
</feature>
<evidence type="ECO:0000256" key="3">
    <source>
        <dbReference type="ARBA" id="ARBA00022475"/>
    </source>
</evidence>
<dbReference type="SUPFAM" id="SSF161098">
    <property type="entry name" value="MetI-like"/>
    <property type="match status" value="1"/>
</dbReference>
<dbReference type="Proteomes" id="UP000612899">
    <property type="component" value="Unassembled WGS sequence"/>
</dbReference>
<keyword evidence="6 7" id="KW-0472">Membrane</keyword>
<feature type="transmembrane region" description="Helical" evidence="7">
    <location>
        <begin position="207"/>
        <end position="227"/>
    </location>
</feature>
<feature type="transmembrane region" description="Helical" evidence="7">
    <location>
        <begin position="72"/>
        <end position="93"/>
    </location>
</feature>
<keyword evidence="5 7" id="KW-1133">Transmembrane helix</keyword>
<evidence type="ECO:0000259" key="8">
    <source>
        <dbReference type="PROSITE" id="PS50928"/>
    </source>
</evidence>
<reference evidence="9" key="1">
    <citation type="submission" date="2021-01" db="EMBL/GenBank/DDBJ databases">
        <title>Whole genome shotgun sequence of Rhizocola hellebori NBRC 109834.</title>
        <authorList>
            <person name="Komaki H."/>
            <person name="Tamura T."/>
        </authorList>
    </citation>
    <scope>NUCLEOTIDE SEQUENCE</scope>
    <source>
        <strain evidence="9">NBRC 109834</strain>
    </source>
</reference>
<evidence type="ECO:0000256" key="5">
    <source>
        <dbReference type="ARBA" id="ARBA00022989"/>
    </source>
</evidence>
<evidence type="ECO:0000313" key="9">
    <source>
        <dbReference type="EMBL" id="GIH04702.1"/>
    </source>
</evidence>
<dbReference type="EMBL" id="BONY01000014">
    <property type="protein sequence ID" value="GIH04702.1"/>
    <property type="molecule type" value="Genomic_DNA"/>
</dbReference>
<name>A0A8J3Q7J4_9ACTN</name>
<keyword evidence="10" id="KW-1185">Reference proteome</keyword>
<evidence type="ECO:0000256" key="2">
    <source>
        <dbReference type="ARBA" id="ARBA00022448"/>
    </source>
</evidence>
<dbReference type="InterPro" id="IPR035906">
    <property type="entry name" value="MetI-like_sf"/>
</dbReference>
<keyword evidence="2 7" id="KW-0813">Transport</keyword>
<dbReference type="PANTHER" id="PTHR30193:SF37">
    <property type="entry name" value="INNER MEMBRANE ABC TRANSPORTER PERMEASE PROTEIN YCJO"/>
    <property type="match status" value="1"/>
</dbReference>
<gene>
    <name evidence="9" type="primary">cebF_1</name>
    <name evidence="9" type="ORF">Rhe02_27690</name>
</gene>
<evidence type="ECO:0000313" key="10">
    <source>
        <dbReference type="Proteomes" id="UP000612899"/>
    </source>
</evidence>
<keyword evidence="4 7" id="KW-0812">Transmembrane</keyword>
<dbReference type="GO" id="GO:0005886">
    <property type="term" value="C:plasma membrane"/>
    <property type="evidence" value="ECO:0007669"/>
    <property type="project" value="UniProtKB-SubCell"/>
</dbReference>
<dbReference type="InterPro" id="IPR051393">
    <property type="entry name" value="ABC_transporter_permease"/>
</dbReference>
<comment type="caution">
    <text evidence="9">The sequence shown here is derived from an EMBL/GenBank/DDBJ whole genome shotgun (WGS) entry which is preliminary data.</text>
</comment>
<evidence type="ECO:0000256" key="4">
    <source>
        <dbReference type="ARBA" id="ARBA00022692"/>
    </source>
</evidence>
<feature type="transmembrane region" description="Helical" evidence="7">
    <location>
        <begin position="265"/>
        <end position="290"/>
    </location>
</feature>
<dbReference type="PANTHER" id="PTHR30193">
    <property type="entry name" value="ABC TRANSPORTER PERMEASE PROTEIN"/>
    <property type="match status" value="1"/>
</dbReference>
<dbReference type="CDD" id="cd06261">
    <property type="entry name" value="TM_PBP2"/>
    <property type="match status" value="1"/>
</dbReference>
<comment type="subcellular location">
    <subcellularLocation>
        <location evidence="1 7">Cell membrane</location>
        <topology evidence="1 7">Multi-pass membrane protein</topology>
    </subcellularLocation>
</comment>
<organism evidence="9 10">
    <name type="scientific">Rhizocola hellebori</name>
    <dbReference type="NCBI Taxonomy" id="1392758"/>
    <lineage>
        <taxon>Bacteria</taxon>
        <taxon>Bacillati</taxon>
        <taxon>Actinomycetota</taxon>
        <taxon>Actinomycetes</taxon>
        <taxon>Micromonosporales</taxon>
        <taxon>Micromonosporaceae</taxon>
        <taxon>Rhizocola</taxon>
    </lineage>
</organism>
<evidence type="ECO:0000256" key="7">
    <source>
        <dbReference type="RuleBase" id="RU363032"/>
    </source>
</evidence>
<dbReference type="AlphaFoldDB" id="A0A8J3Q7J4"/>
<feature type="transmembrane region" description="Helical" evidence="7">
    <location>
        <begin position="105"/>
        <end position="126"/>
    </location>
</feature>
<feature type="domain" description="ABC transmembrane type-1" evidence="8">
    <location>
        <begin position="68"/>
        <end position="286"/>
    </location>
</feature>
<protein>
    <submittedName>
        <fullName evidence="9">Sugar ABC transporter permease</fullName>
    </submittedName>
</protein>
<dbReference type="Gene3D" id="1.10.3720.10">
    <property type="entry name" value="MetI-like"/>
    <property type="match status" value="1"/>
</dbReference>